<feature type="region of interest" description="Disordered" evidence="3">
    <location>
        <begin position="504"/>
        <end position="556"/>
    </location>
</feature>
<dbReference type="InterPro" id="IPR051210">
    <property type="entry name" value="Ub_ligase/GEF_domain"/>
</dbReference>
<feature type="compositionally biased region" description="Basic and acidic residues" evidence="3">
    <location>
        <begin position="519"/>
        <end position="528"/>
    </location>
</feature>
<dbReference type="STRING" id="70415.A0A5S6QEM4"/>
<dbReference type="PROSITE" id="PS50012">
    <property type="entry name" value="RCC1_3"/>
    <property type="match status" value="6"/>
</dbReference>
<dbReference type="PRINTS" id="PR00633">
    <property type="entry name" value="RCCNDNSATION"/>
</dbReference>
<feature type="repeat" description="RCC1" evidence="2">
    <location>
        <begin position="320"/>
        <end position="373"/>
    </location>
</feature>
<feature type="region of interest" description="Disordered" evidence="3">
    <location>
        <begin position="620"/>
        <end position="664"/>
    </location>
</feature>
<evidence type="ECO:0000313" key="5">
    <source>
        <dbReference type="Proteomes" id="UP000046395"/>
    </source>
</evidence>
<name>A0A5S6QEM4_TRIMR</name>
<feature type="repeat" description="RCC1" evidence="2">
    <location>
        <begin position="169"/>
        <end position="218"/>
    </location>
</feature>
<evidence type="ECO:0000256" key="3">
    <source>
        <dbReference type="SAM" id="MobiDB-lite"/>
    </source>
</evidence>
<dbReference type="InterPro" id="IPR000408">
    <property type="entry name" value="Reg_chr_condens"/>
</dbReference>
<dbReference type="InterPro" id="IPR009091">
    <property type="entry name" value="RCC1/BLIP-II"/>
</dbReference>
<evidence type="ECO:0000256" key="2">
    <source>
        <dbReference type="PROSITE-ProRule" id="PRU00235"/>
    </source>
</evidence>
<accession>A0A5S6QEM4</accession>
<dbReference type="WBParaSite" id="TMUE_1000005550.1">
    <property type="protein sequence ID" value="TMUE_1000005550.1"/>
    <property type="gene ID" value="WBGene00287775"/>
</dbReference>
<feature type="repeat" description="RCC1" evidence="2">
    <location>
        <begin position="219"/>
        <end position="268"/>
    </location>
</feature>
<dbReference type="InterPro" id="IPR058923">
    <property type="entry name" value="RCC1-like_dom"/>
</dbReference>
<feature type="domain" description="RCC1-like" evidence="4">
    <location>
        <begin position="36"/>
        <end position="369"/>
    </location>
</feature>
<organism evidence="5 6">
    <name type="scientific">Trichuris muris</name>
    <name type="common">Mouse whipworm</name>
    <dbReference type="NCBI Taxonomy" id="70415"/>
    <lineage>
        <taxon>Eukaryota</taxon>
        <taxon>Metazoa</taxon>
        <taxon>Ecdysozoa</taxon>
        <taxon>Nematoda</taxon>
        <taxon>Enoplea</taxon>
        <taxon>Dorylaimia</taxon>
        <taxon>Trichinellida</taxon>
        <taxon>Trichuridae</taxon>
        <taxon>Trichuris</taxon>
    </lineage>
</organism>
<proteinExistence type="predicted"/>
<dbReference type="PROSITE" id="PS00626">
    <property type="entry name" value="RCC1_2"/>
    <property type="match status" value="4"/>
</dbReference>
<dbReference type="Pfam" id="PF25390">
    <property type="entry name" value="WD40_RLD"/>
    <property type="match status" value="1"/>
</dbReference>
<dbReference type="Proteomes" id="UP000046395">
    <property type="component" value="Unassembled WGS sequence"/>
</dbReference>
<dbReference type="PANTHER" id="PTHR22870:SF440">
    <property type="entry name" value="RETINITIS PIGMENTOSA GTPASE REGULATOR B-RELATED"/>
    <property type="match status" value="1"/>
</dbReference>
<protein>
    <recommendedName>
        <fullName evidence="4">RCC1-like domain-containing protein</fullName>
    </recommendedName>
</protein>
<dbReference type="SUPFAM" id="SSF50985">
    <property type="entry name" value="RCC1/BLIP-II"/>
    <property type="match status" value="1"/>
</dbReference>
<sequence>MSTICQAQHCGGEKTEDDSQLSIILILGGTRIGKSNPNCFWIADDSIVSVACGDGHAAVVTKKGRLLTFGSNGDGQSGIGEADKNSARPKVLKSLKAKHVVQVACGSQHTIVISKPAQAFAFGRNAEHQLGIEDSVKQAVPMEIRSLRSMLIRLVSAGAEHSAALTGDGQLLVWGSNSFGQLGIVGVREAKVPERLPFPDGIKYVDCGYWHTAIISKANTLHTFGEGRKGQLGTGKLENCCSPCLVPGLNDCTQVSCGARHTLALTGNGKVYSFGEGTNGQLGLGLKVTSTLLPALITSLTNVHSISCGSTHSGCITGCGDMFLWGNNQCGKIDSRTDPRSNYYVPKLVERYVKYGITQLALGGYHSIVIGNKCSQKEEAIYLRRMASETEKTAKAQLVNASAVIDGSITSVKTTGQLSPDVSLADPEQWISSAYDYINSTVRDGSQRNETAIARSLNRRQFSEHQLTQAAYPSNQQSQEVMVWKRSSLPYYCENLATLGQHRTRKHVEPSLHQNNDASSHEIEKGKESYGQGNGERRSPRMARAQTQMDNAGKERRLLTIKKETGLNKILHSSPHDGALQVRLAARKDRTLDVDQNPEGKKDKEKVERDVNAGMENSAVEETMKTPQKSILKKPSRQNGCSNSAISKASSGEAGNQDDSSELSVKKSVVRFLRRNTYPDQVATIQHETERSQRSRMCTIL</sequence>
<evidence type="ECO:0000256" key="1">
    <source>
        <dbReference type="ARBA" id="ARBA00022737"/>
    </source>
</evidence>
<feature type="region of interest" description="Disordered" evidence="3">
    <location>
        <begin position="589"/>
        <end position="608"/>
    </location>
</feature>
<keyword evidence="1" id="KW-0677">Repeat</keyword>
<evidence type="ECO:0000313" key="6">
    <source>
        <dbReference type="WBParaSite" id="TMUE_1000005550.1"/>
    </source>
</evidence>
<keyword evidence="5" id="KW-1185">Reference proteome</keyword>
<feature type="repeat" description="RCC1" evidence="2">
    <location>
        <begin position="64"/>
        <end position="116"/>
    </location>
</feature>
<feature type="repeat" description="RCC1" evidence="2">
    <location>
        <begin position="117"/>
        <end position="168"/>
    </location>
</feature>
<feature type="compositionally biased region" description="Polar residues" evidence="3">
    <location>
        <begin position="637"/>
        <end position="658"/>
    </location>
</feature>
<feature type="repeat" description="RCC1" evidence="2">
    <location>
        <begin position="269"/>
        <end position="319"/>
    </location>
</feature>
<dbReference type="AlphaFoldDB" id="A0A5S6QEM4"/>
<evidence type="ECO:0000259" key="4">
    <source>
        <dbReference type="Pfam" id="PF25390"/>
    </source>
</evidence>
<dbReference type="Gene3D" id="2.130.10.30">
    <property type="entry name" value="Regulator of chromosome condensation 1/beta-lactamase-inhibitor protein II"/>
    <property type="match status" value="2"/>
</dbReference>
<dbReference type="PANTHER" id="PTHR22870">
    <property type="entry name" value="REGULATOR OF CHROMOSOME CONDENSATION"/>
    <property type="match status" value="1"/>
</dbReference>
<reference evidence="6" key="1">
    <citation type="submission" date="2019-12" db="UniProtKB">
        <authorList>
            <consortium name="WormBaseParasite"/>
        </authorList>
    </citation>
    <scope>IDENTIFICATION</scope>
</reference>